<evidence type="ECO:0000313" key="3">
    <source>
        <dbReference type="EMBL" id="AKQ70219.1"/>
    </source>
</evidence>
<evidence type="ECO:0000259" key="2">
    <source>
        <dbReference type="Pfam" id="PF00582"/>
    </source>
</evidence>
<dbReference type="PRINTS" id="PR01438">
    <property type="entry name" value="UNVRSLSTRESS"/>
</dbReference>
<dbReference type="Pfam" id="PF00582">
    <property type="entry name" value="Usp"/>
    <property type="match status" value="3"/>
</dbReference>
<dbReference type="PANTHER" id="PTHR46268:SF6">
    <property type="entry name" value="UNIVERSAL STRESS PROTEIN UP12"/>
    <property type="match status" value="1"/>
</dbReference>
<evidence type="ECO:0000313" key="4">
    <source>
        <dbReference type="Proteomes" id="UP000009026"/>
    </source>
</evidence>
<proteinExistence type="inferred from homology"/>
<organism evidence="3 4">
    <name type="scientific">Pseudomyxococcus hansupus</name>
    <dbReference type="NCBI Taxonomy" id="1297742"/>
    <lineage>
        <taxon>Bacteria</taxon>
        <taxon>Pseudomonadati</taxon>
        <taxon>Myxococcota</taxon>
        <taxon>Myxococcia</taxon>
        <taxon>Myxococcales</taxon>
        <taxon>Cystobacterineae</taxon>
        <taxon>Myxococcaceae</taxon>
        <taxon>Pseudomyxococcus</taxon>
    </lineage>
</organism>
<reference evidence="3 4" key="1">
    <citation type="journal article" date="2016" name="PLoS ONE">
        <title>Complete Genome Sequence and Comparative Genomics of a Novel Myxobacterium Myxococcus hansupus.</title>
        <authorList>
            <person name="Sharma G."/>
            <person name="Narwani T."/>
            <person name="Subramanian S."/>
        </authorList>
    </citation>
    <scope>NUCLEOTIDE SEQUENCE [LARGE SCALE GENOMIC DNA]</scope>
    <source>
        <strain evidence="4">mixupus</strain>
    </source>
</reference>
<feature type="domain" description="UspA" evidence="2">
    <location>
        <begin position="3"/>
        <end position="129"/>
    </location>
</feature>
<dbReference type="AlphaFoldDB" id="A0A0H4X4R2"/>
<name>A0A0H4X4R2_9BACT</name>
<dbReference type="InterPro" id="IPR014729">
    <property type="entry name" value="Rossmann-like_a/b/a_fold"/>
</dbReference>
<evidence type="ECO:0000256" key="1">
    <source>
        <dbReference type="ARBA" id="ARBA00008791"/>
    </source>
</evidence>
<dbReference type="OrthoDB" id="5486394at2"/>
<dbReference type="KEGG" id="mym:A176_007131"/>
<accession>A0A0H4X4R2</accession>
<dbReference type="eggNOG" id="COG0589">
    <property type="taxonomic scope" value="Bacteria"/>
</dbReference>
<dbReference type="Proteomes" id="UP000009026">
    <property type="component" value="Chromosome"/>
</dbReference>
<dbReference type="PATRIC" id="fig|1297742.4.peg.7248"/>
<dbReference type="EMBL" id="CP012109">
    <property type="protein sequence ID" value="AKQ70219.1"/>
    <property type="molecule type" value="Genomic_DNA"/>
</dbReference>
<dbReference type="Gene3D" id="3.40.50.620">
    <property type="entry name" value="HUPs"/>
    <property type="match status" value="3"/>
</dbReference>
<sequence length="453" mass="49434">MAIVCVTNLSPESLAAAHVAAAIAGRLQEPLLLLGVAEGDAFLDDGTGALSLTQQRLEEEAVRLEPLARVVRYRLQAGSNADEVLSDEECRRARWIVVAATGWRTSAWRRATVPERLSRYGCAPVLAVRSDAAMTDWARGRRRLLVLVGVDPGSSTTGAAVSFLRELRRVGPCDVLATYVCSPMDERERLGIHSPVHVELLDPGLQDMEALDPVVERVLQREVREQVGDLLGEGSVEVVLEPGFGRPADHLMHVAHTRGVDLMVVGTHQRSGVKRLWHGSVSAGVLRHAAQSVVCVPPIVQSRRAGHPPRSVLVPVDFSEASARAISQARTLVGPGGRVHLLHVHRRRLEDRGLVDHYGVLPEPPRERDQVLQKLWELVPRDETSQAVRWSVEGVTGEDVTLAICQATEREGVDLVCVGTSLEPSRLRDALEGEVAHELVARCRRPVMVVPSA</sequence>
<comment type="similarity">
    <text evidence="1">Belongs to the universal stress protein A family.</text>
</comment>
<dbReference type="SUPFAM" id="SSF52402">
    <property type="entry name" value="Adenine nucleotide alpha hydrolases-like"/>
    <property type="match status" value="3"/>
</dbReference>
<dbReference type="STRING" id="1297742.A176_007131"/>
<keyword evidence="4" id="KW-1185">Reference proteome</keyword>
<dbReference type="CDD" id="cd00293">
    <property type="entry name" value="USP-like"/>
    <property type="match status" value="2"/>
</dbReference>
<dbReference type="InterPro" id="IPR006016">
    <property type="entry name" value="UspA"/>
</dbReference>
<protein>
    <submittedName>
        <fullName evidence="3">Universal stress protein family</fullName>
    </submittedName>
</protein>
<dbReference type="RefSeq" id="WP_002638158.1">
    <property type="nucleotide sequence ID" value="NZ_CP012109.1"/>
</dbReference>
<gene>
    <name evidence="3" type="ORF">A176_007131</name>
</gene>
<dbReference type="InterPro" id="IPR006015">
    <property type="entry name" value="Universal_stress_UspA"/>
</dbReference>
<feature type="domain" description="UspA" evidence="2">
    <location>
        <begin position="310"/>
        <end position="451"/>
    </location>
</feature>
<dbReference type="PANTHER" id="PTHR46268">
    <property type="entry name" value="STRESS RESPONSE PROTEIN NHAX"/>
    <property type="match status" value="1"/>
</dbReference>
<feature type="domain" description="UspA" evidence="2">
    <location>
        <begin position="146"/>
        <end position="297"/>
    </location>
</feature>